<dbReference type="Proteomes" id="UP000571950">
    <property type="component" value="Unassembled WGS sequence"/>
</dbReference>
<keyword evidence="5" id="KW-0732">Signal</keyword>
<keyword evidence="4" id="KW-0449">Lipoprotein</keyword>
<dbReference type="GO" id="GO:0009279">
    <property type="term" value="C:cell outer membrane"/>
    <property type="evidence" value="ECO:0007669"/>
    <property type="project" value="UniProtKB-SubCell"/>
</dbReference>
<evidence type="ECO:0000256" key="4">
    <source>
        <dbReference type="ARBA" id="ARBA00023288"/>
    </source>
</evidence>
<reference evidence="7 8" key="1">
    <citation type="submission" date="2020-08" db="EMBL/GenBank/DDBJ databases">
        <title>Genomic Encyclopedia of Type Strains, Phase IV (KMG-IV): sequencing the most valuable type-strain genomes for metagenomic binning, comparative biology and taxonomic classification.</title>
        <authorList>
            <person name="Goeker M."/>
        </authorList>
    </citation>
    <scope>NUCLEOTIDE SEQUENCE [LARGE SCALE GENOMIC DNA]</scope>
    <source>
        <strain evidence="7 8">DSM 26189</strain>
    </source>
</reference>
<keyword evidence="8" id="KW-1185">Reference proteome</keyword>
<dbReference type="EMBL" id="JACIDT010000001">
    <property type="protein sequence ID" value="MBB3924383.1"/>
    <property type="molecule type" value="Genomic_DNA"/>
</dbReference>
<accession>A0A7W6BKG2</accession>
<evidence type="ECO:0000313" key="7">
    <source>
        <dbReference type="EMBL" id="MBB3924383.1"/>
    </source>
</evidence>
<comment type="subcellular location">
    <subcellularLocation>
        <location evidence="1">Cell outer membrane</location>
        <topology evidence="1">Lipid-anchor</topology>
    </subcellularLocation>
</comment>
<dbReference type="Pfam" id="PF05433">
    <property type="entry name" value="Rick_17kDa_Anti"/>
    <property type="match status" value="1"/>
</dbReference>
<protein>
    <recommendedName>
        <fullName evidence="3">17 kDa surface antigen</fullName>
    </recommendedName>
</protein>
<evidence type="ECO:0000256" key="3">
    <source>
        <dbReference type="ARBA" id="ARBA00015281"/>
    </source>
</evidence>
<evidence type="ECO:0000256" key="2">
    <source>
        <dbReference type="ARBA" id="ARBA00008681"/>
    </source>
</evidence>
<feature type="chain" id="PRO_5031080266" description="17 kDa surface antigen" evidence="5">
    <location>
        <begin position="25"/>
        <end position="140"/>
    </location>
</feature>
<organism evidence="7 8">
    <name type="scientific">Sphingobium jiangsuense</name>
    <dbReference type="NCBI Taxonomy" id="870476"/>
    <lineage>
        <taxon>Bacteria</taxon>
        <taxon>Pseudomonadati</taxon>
        <taxon>Pseudomonadota</taxon>
        <taxon>Alphaproteobacteria</taxon>
        <taxon>Sphingomonadales</taxon>
        <taxon>Sphingomonadaceae</taxon>
        <taxon>Sphingobium</taxon>
    </lineage>
</organism>
<evidence type="ECO:0000313" key="8">
    <source>
        <dbReference type="Proteomes" id="UP000571950"/>
    </source>
</evidence>
<dbReference type="InterPro" id="IPR008816">
    <property type="entry name" value="Gly_zipper_2TM_dom"/>
</dbReference>
<comment type="caution">
    <text evidence="7">The sequence shown here is derived from an EMBL/GenBank/DDBJ whole genome shotgun (WGS) entry which is preliminary data.</text>
</comment>
<proteinExistence type="inferred from homology"/>
<gene>
    <name evidence="7" type="ORF">GGR43_000077</name>
</gene>
<dbReference type="RefSeq" id="WP_188069968.1">
    <property type="nucleotide sequence ID" value="NZ_BSPS01000032.1"/>
</dbReference>
<evidence type="ECO:0000256" key="1">
    <source>
        <dbReference type="ARBA" id="ARBA00004459"/>
    </source>
</evidence>
<name>A0A7W6BKG2_9SPHN</name>
<feature type="signal peptide" evidence="5">
    <location>
        <begin position="1"/>
        <end position="24"/>
    </location>
</feature>
<evidence type="ECO:0000259" key="6">
    <source>
        <dbReference type="Pfam" id="PF05433"/>
    </source>
</evidence>
<feature type="domain" description="Glycine zipper 2TM" evidence="6">
    <location>
        <begin position="93"/>
        <end position="133"/>
    </location>
</feature>
<dbReference type="AlphaFoldDB" id="A0A7W6BKG2"/>
<evidence type="ECO:0000256" key="5">
    <source>
        <dbReference type="SAM" id="SignalP"/>
    </source>
</evidence>
<sequence>MSKTLIRKLGAAMGIGLMSIGALTATPAAAREHYRPGDHYRGQDYRGYNYRGYNNGRDRYRGTYYRDARSYRGGDYYRGYRGDRYRCRDDGTGGAIIGAVAGGLLGNSVARPGDRTTGSVIGAAVGALAGHAIDRNDGRC</sequence>
<comment type="similarity">
    <text evidence="2">Belongs to the rickettsiale 17 kDa surface antigen family.</text>
</comment>